<dbReference type="SUPFAM" id="SSF81383">
    <property type="entry name" value="F-box domain"/>
    <property type="match status" value="1"/>
</dbReference>
<sequence>MFKRANYAMLSLIKPSSNCRIMEEFQEEFQNNDMEYDNDDMTDTEDLSEGIDSCTLEPALTNGEEFVRCGRYQFKTAAYVDEDKNAFTFPRYIRREDAVIEDVITDSALPFLPAKSLVRFKTICKGWNEWISRPLFAHRQAYSFRGMSGLFSQLSNGDPSFISLNRMVYGIPKPPLKFLPESVQIISTCNGLLFCQGHDDDNAYYICNPATKDWKRLPKPSLYHVSGPAAVLAFEPSRCIGVEYFLVRAVDLVYQPVIQFEVYSSTEGFWKVSDSIYYYDKEILIHGSVGFYMKGITYWEISPGKALAFDLKEDLCGVQPLPSCSWPRGVLTEMHGELCYVRAYRQGNECKIDIYGDIDMKLKRTIHLNPPDAGESSWGFQALPCLNSELLIILVGKRIYSYHVKDQKLALINSAGNNDMRYLPYVNSLVSLSC</sequence>
<dbReference type="InterPro" id="IPR056592">
    <property type="entry name" value="Beta-prop_At3g26010-like"/>
</dbReference>
<comment type="caution">
    <text evidence="2">The sequence shown here is derived from an EMBL/GenBank/DDBJ whole genome shotgun (WGS) entry which is preliminary data.</text>
</comment>
<dbReference type="InterPro" id="IPR036047">
    <property type="entry name" value="F-box-like_dom_sf"/>
</dbReference>
<dbReference type="Pfam" id="PF24750">
    <property type="entry name" value="b-prop_At3g26010-like"/>
    <property type="match status" value="1"/>
</dbReference>
<reference evidence="2 3" key="1">
    <citation type="journal article" date="2024" name="Plant J.">
        <title>Genome sequences and population genomics reveal climatic adaptation and genomic divergence between two closely related sweetgum species.</title>
        <authorList>
            <person name="Xu W.Q."/>
            <person name="Ren C.Q."/>
            <person name="Zhang X.Y."/>
            <person name="Comes H.P."/>
            <person name="Liu X.H."/>
            <person name="Li Y.G."/>
            <person name="Kettle C.J."/>
            <person name="Jalonen R."/>
            <person name="Gaisberger H."/>
            <person name="Ma Y.Z."/>
            <person name="Qiu Y.X."/>
        </authorList>
    </citation>
    <scope>NUCLEOTIDE SEQUENCE [LARGE SCALE GENOMIC DNA]</scope>
    <source>
        <strain evidence="2">Hangzhou</strain>
    </source>
</reference>
<dbReference type="InterPro" id="IPR055290">
    <property type="entry name" value="At3g26010-like"/>
</dbReference>
<evidence type="ECO:0000259" key="1">
    <source>
        <dbReference type="Pfam" id="PF24750"/>
    </source>
</evidence>
<evidence type="ECO:0000313" key="3">
    <source>
        <dbReference type="Proteomes" id="UP001415857"/>
    </source>
</evidence>
<feature type="domain" description="F-box protein At3g26010-like beta-propeller" evidence="1">
    <location>
        <begin position="183"/>
        <end position="354"/>
    </location>
</feature>
<dbReference type="PANTHER" id="PTHR35546:SF100">
    <property type="entry name" value="F-BOX DOMAIN-CONTAINING PROTEIN"/>
    <property type="match status" value="1"/>
</dbReference>
<proteinExistence type="predicted"/>
<dbReference type="PANTHER" id="PTHR35546">
    <property type="entry name" value="F-BOX PROTEIN INTERACTION DOMAIN PROTEIN-RELATED"/>
    <property type="match status" value="1"/>
</dbReference>
<evidence type="ECO:0000313" key="2">
    <source>
        <dbReference type="EMBL" id="KAK9265721.1"/>
    </source>
</evidence>
<gene>
    <name evidence="2" type="ORF">L1049_025315</name>
</gene>
<organism evidence="2 3">
    <name type="scientific">Liquidambar formosana</name>
    <name type="common">Formosan gum</name>
    <dbReference type="NCBI Taxonomy" id="63359"/>
    <lineage>
        <taxon>Eukaryota</taxon>
        <taxon>Viridiplantae</taxon>
        <taxon>Streptophyta</taxon>
        <taxon>Embryophyta</taxon>
        <taxon>Tracheophyta</taxon>
        <taxon>Spermatophyta</taxon>
        <taxon>Magnoliopsida</taxon>
        <taxon>eudicotyledons</taxon>
        <taxon>Gunneridae</taxon>
        <taxon>Pentapetalae</taxon>
        <taxon>Saxifragales</taxon>
        <taxon>Altingiaceae</taxon>
        <taxon>Liquidambar</taxon>
    </lineage>
</organism>
<keyword evidence="3" id="KW-1185">Reference proteome</keyword>
<accession>A0AAP0N4B6</accession>
<dbReference type="Proteomes" id="UP001415857">
    <property type="component" value="Unassembled WGS sequence"/>
</dbReference>
<dbReference type="EMBL" id="JBBPBK010000327">
    <property type="protein sequence ID" value="KAK9265721.1"/>
    <property type="molecule type" value="Genomic_DNA"/>
</dbReference>
<dbReference type="AlphaFoldDB" id="A0AAP0N4B6"/>
<protein>
    <recommendedName>
        <fullName evidence="1">F-box protein At3g26010-like beta-propeller domain-containing protein</fullName>
    </recommendedName>
</protein>
<name>A0AAP0N4B6_LIQFO</name>